<dbReference type="EMBL" id="CAAALY010043655">
    <property type="protein sequence ID" value="VEL19869.1"/>
    <property type="molecule type" value="Genomic_DNA"/>
</dbReference>
<organism evidence="2 3">
    <name type="scientific">Protopolystoma xenopodis</name>
    <dbReference type="NCBI Taxonomy" id="117903"/>
    <lineage>
        <taxon>Eukaryota</taxon>
        <taxon>Metazoa</taxon>
        <taxon>Spiralia</taxon>
        <taxon>Lophotrochozoa</taxon>
        <taxon>Platyhelminthes</taxon>
        <taxon>Monogenea</taxon>
        <taxon>Polyopisthocotylea</taxon>
        <taxon>Polystomatidea</taxon>
        <taxon>Polystomatidae</taxon>
        <taxon>Protopolystoma</taxon>
    </lineage>
</organism>
<name>A0A448WTJ2_9PLAT</name>
<protein>
    <submittedName>
        <fullName evidence="2">Uncharacterized protein</fullName>
    </submittedName>
</protein>
<feature type="region of interest" description="Disordered" evidence="1">
    <location>
        <begin position="83"/>
        <end position="103"/>
    </location>
</feature>
<dbReference type="AlphaFoldDB" id="A0A448WTJ2"/>
<evidence type="ECO:0000313" key="2">
    <source>
        <dbReference type="EMBL" id="VEL19869.1"/>
    </source>
</evidence>
<gene>
    <name evidence="2" type="ORF">PXEA_LOCUS13309</name>
</gene>
<reference evidence="2" key="1">
    <citation type="submission" date="2018-11" db="EMBL/GenBank/DDBJ databases">
        <authorList>
            <consortium name="Pathogen Informatics"/>
        </authorList>
    </citation>
    <scope>NUCLEOTIDE SEQUENCE</scope>
</reference>
<comment type="caution">
    <text evidence="2">The sequence shown here is derived from an EMBL/GenBank/DDBJ whole genome shotgun (WGS) entry which is preliminary data.</text>
</comment>
<accession>A0A448WTJ2</accession>
<evidence type="ECO:0000313" key="3">
    <source>
        <dbReference type="Proteomes" id="UP000784294"/>
    </source>
</evidence>
<dbReference type="Proteomes" id="UP000784294">
    <property type="component" value="Unassembled WGS sequence"/>
</dbReference>
<proteinExistence type="predicted"/>
<keyword evidence="3" id="KW-1185">Reference proteome</keyword>
<sequence>MEALGSSNGSCSLYDRHIPINRASSRLIEGAHKVLVGRRCISRNNQDDTATSTALQHMGDASDAHLDKLRACSSVDRMSNRLSQLSLSSTRPAGMLPEFNSRT</sequence>
<evidence type="ECO:0000256" key="1">
    <source>
        <dbReference type="SAM" id="MobiDB-lite"/>
    </source>
</evidence>